<dbReference type="InterPro" id="IPR004199">
    <property type="entry name" value="B-gal_small/dom_5"/>
</dbReference>
<dbReference type="PRINTS" id="PR00132">
    <property type="entry name" value="GLHYDRLASE2"/>
</dbReference>
<dbReference type="PROSITE" id="PS00608">
    <property type="entry name" value="GLYCOSYL_HYDROL_F2_2"/>
    <property type="match status" value="1"/>
</dbReference>
<dbReference type="GO" id="GO:0004565">
    <property type="term" value="F:beta-galactosidase activity"/>
    <property type="evidence" value="ECO:0007669"/>
    <property type="project" value="UniProtKB-EC"/>
</dbReference>
<organism evidence="10 11">
    <name type="scientific">Gracilibacillus ureilyticus</name>
    <dbReference type="NCBI Taxonomy" id="531814"/>
    <lineage>
        <taxon>Bacteria</taxon>
        <taxon>Bacillati</taxon>
        <taxon>Bacillota</taxon>
        <taxon>Bacilli</taxon>
        <taxon>Bacillales</taxon>
        <taxon>Bacillaceae</taxon>
        <taxon>Gracilibacillus</taxon>
    </lineage>
</organism>
<keyword evidence="6 8" id="KW-0326">Glycosidase</keyword>
<name>A0A1H9SZZ3_9BACI</name>
<keyword evidence="11" id="KW-1185">Reference proteome</keyword>
<dbReference type="PANTHER" id="PTHR46323:SF2">
    <property type="entry name" value="BETA-GALACTOSIDASE"/>
    <property type="match status" value="1"/>
</dbReference>
<evidence type="ECO:0000256" key="7">
    <source>
        <dbReference type="ARBA" id="ARBA00032230"/>
    </source>
</evidence>
<dbReference type="Gene3D" id="2.60.40.10">
    <property type="entry name" value="Immunoglobulins"/>
    <property type="match status" value="2"/>
</dbReference>
<evidence type="ECO:0000259" key="9">
    <source>
        <dbReference type="SMART" id="SM01038"/>
    </source>
</evidence>
<dbReference type="InterPro" id="IPR050347">
    <property type="entry name" value="Bact_Beta-galactosidase"/>
</dbReference>
<dbReference type="InterPro" id="IPR032312">
    <property type="entry name" value="LacZ_4"/>
</dbReference>
<evidence type="ECO:0000256" key="5">
    <source>
        <dbReference type="ARBA" id="ARBA00022801"/>
    </source>
</evidence>
<dbReference type="InterPro" id="IPR006102">
    <property type="entry name" value="Ig-like_GH2"/>
</dbReference>
<dbReference type="Pfam" id="PF02929">
    <property type="entry name" value="Bgal_small_N"/>
    <property type="match status" value="1"/>
</dbReference>
<dbReference type="GO" id="GO:0009341">
    <property type="term" value="C:beta-galactosidase complex"/>
    <property type="evidence" value="ECO:0007669"/>
    <property type="project" value="InterPro"/>
</dbReference>
<dbReference type="PROSITE" id="PS00719">
    <property type="entry name" value="GLYCOSYL_HYDROL_F2_1"/>
    <property type="match status" value="1"/>
</dbReference>
<proteinExistence type="inferred from homology"/>
<evidence type="ECO:0000256" key="8">
    <source>
        <dbReference type="RuleBase" id="RU361154"/>
    </source>
</evidence>
<dbReference type="InterPro" id="IPR017853">
    <property type="entry name" value="GH"/>
</dbReference>
<dbReference type="InterPro" id="IPR006104">
    <property type="entry name" value="Glyco_hydro_2_N"/>
</dbReference>
<dbReference type="FunFam" id="3.20.20.80:FF:000018">
    <property type="entry name" value="Beta-galactosidase"/>
    <property type="match status" value="1"/>
</dbReference>
<dbReference type="SUPFAM" id="SSF49303">
    <property type="entry name" value="beta-Galactosidase/glucuronidase domain"/>
    <property type="match status" value="2"/>
</dbReference>
<dbReference type="SUPFAM" id="SSF49785">
    <property type="entry name" value="Galactose-binding domain-like"/>
    <property type="match status" value="1"/>
</dbReference>
<dbReference type="InterPro" id="IPR006103">
    <property type="entry name" value="Glyco_hydro_2_cat"/>
</dbReference>
<dbReference type="Pfam" id="PF02837">
    <property type="entry name" value="Glyco_hydro_2_N"/>
    <property type="match status" value="1"/>
</dbReference>
<dbReference type="InterPro" id="IPR023232">
    <property type="entry name" value="Glyco_hydro_2_AS"/>
</dbReference>
<accession>A0A1H9SZZ3</accession>
<dbReference type="Gene3D" id="2.70.98.10">
    <property type="match status" value="1"/>
</dbReference>
<dbReference type="InterPro" id="IPR023230">
    <property type="entry name" value="Glyco_hydro_2_CS"/>
</dbReference>
<evidence type="ECO:0000256" key="2">
    <source>
        <dbReference type="ARBA" id="ARBA00007401"/>
    </source>
</evidence>
<dbReference type="AlphaFoldDB" id="A0A1H9SZZ3"/>
<dbReference type="Pfam" id="PF02836">
    <property type="entry name" value="Glyco_hydro_2_C"/>
    <property type="match status" value="1"/>
</dbReference>
<dbReference type="SUPFAM" id="SSF74650">
    <property type="entry name" value="Galactose mutarotase-like"/>
    <property type="match status" value="1"/>
</dbReference>
<gene>
    <name evidence="10" type="ORF">SAMN04487944_11295</name>
</gene>
<dbReference type="EMBL" id="FOGL01000012">
    <property type="protein sequence ID" value="SER90590.1"/>
    <property type="molecule type" value="Genomic_DNA"/>
</dbReference>
<dbReference type="EC" id="3.2.1.23" evidence="3 8"/>
<dbReference type="GO" id="GO:0030246">
    <property type="term" value="F:carbohydrate binding"/>
    <property type="evidence" value="ECO:0007669"/>
    <property type="project" value="InterPro"/>
</dbReference>
<evidence type="ECO:0000313" key="10">
    <source>
        <dbReference type="EMBL" id="SER90590.1"/>
    </source>
</evidence>
<evidence type="ECO:0000256" key="4">
    <source>
        <dbReference type="ARBA" id="ARBA00013303"/>
    </source>
</evidence>
<evidence type="ECO:0000256" key="1">
    <source>
        <dbReference type="ARBA" id="ARBA00001412"/>
    </source>
</evidence>
<dbReference type="SUPFAM" id="SSF51445">
    <property type="entry name" value="(Trans)glycosidases"/>
    <property type="match status" value="1"/>
</dbReference>
<evidence type="ECO:0000256" key="6">
    <source>
        <dbReference type="ARBA" id="ARBA00023295"/>
    </source>
</evidence>
<dbReference type="Pfam" id="PF16353">
    <property type="entry name" value="LacZ_4"/>
    <property type="match status" value="1"/>
</dbReference>
<dbReference type="GO" id="GO:0005990">
    <property type="term" value="P:lactose catabolic process"/>
    <property type="evidence" value="ECO:0007669"/>
    <property type="project" value="TreeGrafter"/>
</dbReference>
<reference evidence="10 11" key="1">
    <citation type="submission" date="2016-10" db="EMBL/GenBank/DDBJ databases">
        <authorList>
            <person name="de Groot N.N."/>
        </authorList>
    </citation>
    <scope>NUCLEOTIDE SEQUENCE [LARGE SCALE GENOMIC DNA]</scope>
    <source>
        <strain evidence="10 11">CGMCC 1.7727</strain>
    </source>
</reference>
<dbReference type="SMART" id="SM01038">
    <property type="entry name" value="Bgal_small_N"/>
    <property type="match status" value="1"/>
</dbReference>
<dbReference type="Pfam" id="PF00703">
    <property type="entry name" value="Glyco_hydro_2"/>
    <property type="match status" value="1"/>
</dbReference>
<dbReference type="PANTHER" id="PTHR46323">
    <property type="entry name" value="BETA-GALACTOSIDASE"/>
    <property type="match status" value="1"/>
</dbReference>
<dbReference type="InterPro" id="IPR036156">
    <property type="entry name" value="Beta-gal/glucu_dom_sf"/>
</dbReference>
<comment type="catalytic activity">
    <reaction evidence="1 8">
        <text>Hydrolysis of terminal non-reducing beta-D-galactose residues in beta-D-galactosides.</text>
        <dbReference type="EC" id="3.2.1.23"/>
    </reaction>
</comment>
<dbReference type="InterPro" id="IPR011013">
    <property type="entry name" value="Gal_mutarotase_sf_dom"/>
</dbReference>
<dbReference type="Proteomes" id="UP000199687">
    <property type="component" value="Unassembled WGS sequence"/>
</dbReference>
<dbReference type="Gene3D" id="2.60.120.260">
    <property type="entry name" value="Galactose-binding domain-like"/>
    <property type="match status" value="1"/>
</dbReference>
<dbReference type="InterPro" id="IPR013783">
    <property type="entry name" value="Ig-like_fold"/>
</dbReference>
<dbReference type="OrthoDB" id="9762066at2"/>
<sequence length="1049" mass="121902">MVQQQKRDWENLAVLQRNRQPARAYYVPFSNTSAAKTYQRANSDRFQLLNGMWQFAYYSAPEEVPDDFYKEKYFCEDWDRIEVPSNWQMNGYGIPQYTNKQYPFPVDPPRVPSENSTGVYRREFIIDPSWLTEKLFLRFEGVDSAFHLWVNGQEVGYSQGSRIPSEFEITDFVREGKNIIAVKVYQWSDASYIEDQDMWWLSGIFRDVYLLSRAETHIYDYFIQTAMDKEYKDAYLSINTVFNQEINADYVVEFSLYDHKWQMIHESRRAASMEIKEKIAVTNPRKWSAEDPYLYHLLITLKQDEKIIEVIPVKVGFRAVELVDGVFLFNGKAIKLKGVNRHDHHPDFGKAVPYEWMEEDVKLMKQSNINAVRTAHYPNDPRFYDLCNEYGLYVIDEADLECHGFDYLGDWHRISKDPEWEEAYLDRIIRMVERDKNHPSIIMWSLGNESGYGRNQDVMYQWTKERDPSRLVHYEGECREIMNKSGMDPQEDPISSDVFTTMYTDIAILERLGKKDMLSTPHILCEYAHAMGNSPGALKEYWDTIYRYRRLQGGFVWEWMDHGIRAVTEDGIEFFAYGGDFGDQPNDGNFVMDGLVMSDHSPSPSLYEYKKVLEPVKLEEVDLCKGIVQVTNRYDFVSLDHLQLVWSVEADGEILNSGVTPLVQAGPGDRKELEIPCCLQGEAEANTDYWLNLRVVTAKETDWANAGHEVAWEQFELISTEKKSLAVERPQSGYIEIDEDSLAVSVTGNNFNVVFNKITGELTDWTAGGRKLIEQPPRLNFWRALIDNDIYTTGQWKPVSNKSYWQQFGLHWLTQRLDRFQYEISNDKKSITVKVQVRIAPPKLDWGLKAFYSYQIFSSGDIVINTEGSFHGNIPETLPRIGLQLKIPDKMNQVTWSGRGPGEAYFDSKQASRFGIWKRTVEEMYTPYAYPQEFGNRHQVKWASLYEESGTGLMVIGAPVFDFSAHPFDMRNLDHAKHTYELLEDGCITLNLDYKQHGIGSASCGPDVLEKYQLKTEDFRFSIRLVPYQKNEISAAELAKTEIRLPERG</sequence>
<evidence type="ECO:0000256" key="3">
    <source>
        <dbReference type="ARBA" id="ARBA00012756"/>
    </source>
</evidence>
<dbReference type="Gene3D" id="3.20.20.80">
    <property type="entry name" value="Glycosidases"/>
    <property type="match status" value="1"/>
</dbReference>
<comment type="similarity">
    <text evidence="2 8">Belongs to the glycosyl hydrolase 2 family.</text>
</comment>
<dbReference type="RefSeq" id="WP_089741588.1">
    <property type="nucleotide sequence ID" value="NZ_FOGL01000012.1"/>
</dbReference>
<feature type="domain" description="Beta galactosidase small chain/" evidence="9">
    <location>
        <begin position="745"/>
        <end position="1026"/>
    </location>
</feature>
<keyword evidence="5 8" id="KW-0378">Hydrolase</keyword>
<dbReference type="InterPro" id="IPR006101">
    <property type="entry name" value="Glyco_hydro_2"/>
</dbReference>
<dbReference type="InterPro" id="IPR008979">
    <property type="entry name" value="Galactose-bd-like_sf"/>
</dbReference>
<evidence type="ECO:0000313" key="11">
    <source>
        <dbReference type="Proteomes" id="UP000199687"/>
    </source>
</evidence>
<dbReference type="STRING" id="531814.SAMN04487944_11295"/>
<dbReference type="InterPro" id="IPR014718">
    <property type="entry name" value="GH-type_carb-bd"/>
</dbReference>
<protein>
    <recommendedName>
        <fullName evidence="4 8">Beta-galactosidase</fullName>
        <ecNumber evidence="3 8">3.2.1.23</ecNumber>
    </recommendedName>
    <alternativeName>
        <fullName evidence="7 8">Lactase</fullName>
    </alternativeName>
</protein>